<feature type="chain" id="PRO_5020806820" evidence="2">
    <location>
        <begin position="20"/>
        <end position="142"/>
    </location>
</feature>
<feature type="compositionally biased region" description="Polar residues" evidence="1">
    <location>
        <begin position="123"/>
        <end position="132"/>
    </location>
</feature>
<dbReference type="Proteomes" id="UP000292282">
    <property type="component" value="Unassembled WGS sequence"/>
</dbReference>
<name>A0A4Q9LZ80_9MICR</name>
<proteinExistence type="predicted"/>
<dbReference type="VEuPathDB" id="MicrosporidiaDB:CWI38_0354p0040"/>
<dbReference type="AlphaFoldDB" id="A0A4Q9LZ80"/>
<organism evidence="3 4">
    <name type="scientific">Hamiltosporidium tvaerminnensis</name>
    <dbReference type="NCBI Taxonomy" id="1176355"/>
    <lineage>
        <taxon>Eukaryota</taxon>
        <taxon>Fungi</taxon>
        <taxon>Fungi incertae sedis</taxon>
        <taxon>Microsporidia</taxon>
        <taxon>Dubosqiidae</taxon>
        <taxon>Hamiltosporidium</taxon>
    </lineage>
</organism>
<reference evidence="3 4" key="1">
    <citation type="submission" date="2017-12" db="EMBL/GenBank/DDBJ databases">
        <authorList>
            <person name="Pombert J.-F."/>
            <person name="Haag K.L."/>
            <person name="Ebert D."/>
        </authorList>
    </citation>
    <scope>NUCLEOTIDE SEQUENCE [LARGE SCALE GENOMIC DNA]</scope>
    <source>
        <strain evidence="3">IL-G-3</strain>
    </source>
</reference>
<protein>
    <submittedName>
        <fullName evidence="3">Uncharacterized protein</fullName>
    </submittedName>
</protein>
<keyword evidence="4" id="KW-1185">Reference proteome</keyword>
<evidence type="ECO:0000313" key="3">
    <source>
        <dbReference type="EMBL" id="TBU13716.1"/>
    </source>
</evidence>
<feature type="compositionally biased region" description="Basic and acidic residues" evidence="1">
    <location>
        <begin position="133"/>
        <end position="142"/>
    </location>
</feature>
<evidence type="ECO:0000256" key="1">
    <source>
        <dbReference type="SAM" id="MobiDB-lite"/>
    </source>
</evidence>
<sequence>MLFNIKTFTLIFKCLLIASSPYIKTPSNQIQNTDHNYTMEQMCDKMSDIKLLRKQYREKERNLLRHNITSKVRRRLNFKPKETAVDVIDEEKLKINSQRKLPINFQKRLQHIIEERKNRKQSEISNNRGTNENNERKPKTLN</sequence>
<comment type="caution">
    <text evidence="3">The sequence shown here is derived from an EMBL/GenBank/DDBJ whole genome shotgun (WGS) entry which is preliminary data.</text>
</comment>
<feature type="region of interest" description="Disordered" evidence="1">
    <location>
        <begin position="116"/>
        <end position="142"/>
    </location>
</feature>
<accession>A0A4Q9LZ80</accession>
<evidence type="ECO:0000313" key="4">
    <source>
        <dbReference type="Proteomes" id="UP000292282"/>
    </source>
</evidence>
<keyword evidence="2" id="KW-0732">Signal</keyword>
<feature type="signal peptide" evidence="2">
    <location>
        <begin position="1"/>
        <end position="19"/>
    </location>
</feature>
<gene>
    <name evidence="3" type="ORF">CWI38_0354p0040</name>
</gene>
<evidence type="ECO:0000256" key="2">
    <source>
        <dbReference type="SAM" id="SignalP"/>
    </source>
</evidence>
<dbReference type="EMBL" id="PITK01000354">
    <property type="protein sequence ID" value="TBU13716.1"/>
    <property type="molecule type" value="Genomic_DNA"/>
</dbReference>